<dbReference type="Gramene" id="TraesARI2B03G01064260.1">
    <property type="protein sequence ID" value="TraesARI2B03G01064260.1"/>
    <property type="gene ID" value="TraesARI2B03G01064260"/>
</dbReference>
<dbReference type="EnsemblPlants" id="TraesCS2B02G541600.1">
    <property type="protein sequence ID" value="TraesCS2B02G541600.1"/>
    <property type="gene ID" value="TraesCS2B02G541600"/>
</dbReference>
<dbReference type="PANTHER" id="PTHR31170">
    <property type="entry name" value="BNAC04G53230D PROTEIN"/>
    <property type="match status" value="1"/>
</dbReference>
<sequence>MTMQQRQQWRTTSCIYLVPERNRKLNITAYTPQLVSFGPFHHGLASLRPMEEHKHRALLHFLRRACKPLSEFVAAMEGAAEQLEGMYQGLPAEWRDRRRLVRLMVLDGCFMLEVVRAATATAENDYHVDDPVFGWHGAVNTIPYVRRDMLLIENQLPLLVLLKLITVESGRPDPSGIKRQVLKFLSPSTQLMDDVVPEGLHPLQLFRWSRVAEQRSTLVPATNPGDVPSHQHQLDQVPAEAEQRSDISAMDLRDAGIHLRKLSSKKISDIRLAGHVLSLPTLTVNELTEPIFVNLVAFKRLHVGLSSPFRLTAYLFFMSKVVKTAEDVAFLSSKGIIRNALDDGHKVAELFARMSADLHVYPPEEGGRLVILHQQLEKYCQEKWRIWRAHIARTYFRSPWAPLSLAGSVFFLTMTAANNIYNVLRVRH</sequence>
<dbReference type="OMA" id="FNVADEF"/>
<proteinExistence type="predicted"/>
<dbReference type="Pfam" id="PF03140">
    <property type="entry name" value="DUF247"/>
    <property type="match status" value="1"/>
</dbReference>
<dbReference type="Proteomes" id="UP000019116">
    <property type="component" value="Chromosome 2B"/>
</dbReference>
<dbReference type="STRING" id="4565.A0A3B6CEX2"/>
<dbReference type="AlphaFoldDB" id="A0A3B6CEX2"/>
<dbReference type="Gramene" id="TraesNOR2B03G01064050.1">
    <property type="protein sequence ID" value="TraesNOR2B03G01064050.1"/>
    <property type="gene ID" value="TraesNOR2B03G01064050"/>
</dbReference>
<evidence type="ECO:0000256" key="1">
    <source>
        <dbReference type="SAM" id="Phobius"/>
    </source>
</evidence>
<reference evidence="2" key="2">
    <citation type="submission" date="2018-10" db="UniProtKB">
        <authorList>
            <consortium name="EnsemblPlants"/>
        </authorList>
    </citation>
    <scope>IDENTIFICATION</scope>
</reference>
<dbReference type="PANTHER" id="PTHR31170:SF18">
    <property type="entry name" value="(WILD MALAYSIAN BANANA) HYPOTHETICAL PROTEIN"/>
    <property type="match status" value="1"/>
</dbReference>
<keyword evidence="1" id="KW-1133">Transmembrane helix</keyword>
<dbReference type="Gramene" id="TraesPARA_EIv1.0_0489690.1">
    <property type="protein sequence ID" value="TraesPARA_EIv1.0_0489690.1.CDS"/>
    <property type="gene ID" value="TraesPARA_EIv1.0_0489690"/>
</dbReference>
<dbReference type="InterPro" id="IPR004158">
    <property type="entry name" value="DUF247_pln"/>
</dbReference>
<reference evidence="2" key="1">
    <citation type="submission" date="2018-08" db="EMBL/GenBank/DDBJ databases">
        <authorList>
            <person name="Rossello M."/>
        </authorList>
    </citation>
    <scope>NUCLEOTIDE SEQUENCE [LARGE SCALE GENOMIC DNA]</scope>
    <source>
        <strain evidence="2">cv. Chinese Spring</strain>
    </source>
</reference>
<dbReference type="Gramene" id="TraesROB_scaffold_004053_01G000200.1">
    <property type="protein sequence ID" value="TraesROB_scaffold_004053_01G000200.1"/>
    <property type="gene ID" value="TraesROB_scaffold_004053_01G000200"/>
</dbReference>
<keyword evidence="1" id="KW-0812">Transmembrane</keyword>
<dbReference type="Gramene" id="TraesCAD_scaffold_022109_01G000100.1">
    <property type="protein sequence ID" value="TraesCAD_scaffold_022109_01G000100.1"/>
    <property type="gene ID" value="TraesCAD_scaffold_022109_01G000100"/>
</dbReference>
<gene>
    <name evidence="2" type="primary">LOC123042421</name>
</gene>
<dbReference type="GeneID" id="123042421"/>
<dbReference type="Gramene" id="TraesCS2B02G541600.1">
    <property type="protein sequence ID" value="TraesCS2B02G541600.1"/>
    <property type="gene ID" value="TraesCS2B02G541600"/>
</dbReference>
<dbReference type="Gramene" id="TraesWEE_scaffold_015343_01G000100.1">
    <property type="protein sequence ID" value="TraesWEE_scaffold_015343_01G000100.1"/>
    <property type="gene ID" value="TraesWEE_scaffold_015343_01G000100"/>
</dbReference>
<dbReference type="Gramene" id="TraesLDM2B03G01049630.1">
    <property type="protein sequence ID" value="TraesLDM2B03G01049630.1"/>
    <property type="gene ID" value="TraesLDM2B03G01049630"/>
</dbReference>
<dbReference type="Gramene" id="TraesJAG2B03G01048440.1">
    <property type="protein sequence ID" value="TraesJAG2B03G01048440.1"/>
    <property type="gene ID" value="TraesJAG2B03G01048440"/>
</dbReference>
<dbReference type="Gramene" id="TraesCS2B03G1361000.1">
    <property type="protein sequence ID" value="TraesCS2B03G1361000.1.CDS"/>
    <property type="gene ID" value="TraesCS2B03G1361000"/>
</dbReference>
<accession>A0A3B6CEX2</accession>
<organism evidence="2">
    <name type="scientific">Triticum aestivum</name>
    <name type="common">Wheat</name>
    <dbReference type="NCBI Taxonomy" id="4565"/>
    <lineage>
        <taxon>Eukaryota</taxon>
        <taxon>Viridiplantae</taxon>
        <taxon>Streptophyta</taxon>
        <taxon>Embryophyta</taxon>
        <taxon>Tracheophyta</taxon>
        <taxon>Spermatophyta</taxon>
        <taxon>Magnoliopsida</taxon>
        <taxon>Liliopsida</taxon>
        <taxon>Poales</taxon>
        <taxon>Poaceae</taxon>
        <taxon>BOP clade</taxon>
        <taxon>Pooideae</taxon>
        <taxon>Triticodae</taxon>
        <taxon>Triticeae</taxon>
        <taxon>Triticinae</taxon>
        <taxon>Triticum</taxon>
    </lineage>
</organism>
<evidence type="ECO:0000313" key="2">
    <source>
        <dbReference type="EnsemblPlants" id="TraesCS2B02G541600.1"/>
    </source>
</evidence>
<dbReference type="Gramene" id="TraesCLE_scaffold_013487_01G000100.1">
    <property type="protein sequence ID" value="TraesCLE_scaffold_013487_01G000100.1"/>
    <property type="gene ID" value="TraesCLE_scaffold_013487_01G000100"/>
</dbReference>
<keyword evidence="3" id="KW-1185">Reference proteome</keyword>
<feature type="transmembrane region" description="Helical" evidence="1">
    <location>
        <begin position="400"/>
        <end position="421"/>
    </location>
</feature>
<dbReference type="OrthoDB" id="1378449at2759"/>
<protein>
    <submittedName>
        <fullName evidence="2">Uncharacterized protein</fullName>
    </submittedName>
</protein>
<evidence type="ECO:0000313" key="3">
    <source>
        <dbReference type="Proteomes" id="UP000019116"/>
    </source>
</evidence>
<name>A0A3B6CEX2_WHEAT</name>
<dbReference type="RefSeq" id="XP_044320810.1">
    <property type="nucleotide sequence ID" value="XM_044464875.1"/>
</dbReference>
<keyword evidence="1" id="KW-0472">Membrane</keyword>
<dbReference type="Gramene" id="TraesSTA2B03G01043570.1">
    <property type="protein sequence ID" value="TraesSTA2B03G01043570.1"/>
    <property type="gene ID" value="TraesSTA2B03G01043570"/>
</dbReference>